<dbReference type="Pfam" id="PF06114">
    <property type="entry name" value="Peptidase_M78"/>
    <property type="match status" value="1"/>
</dbReference>
<comment type="caution">
    <text evidence="3">The sequence shown here is derived from an EMBL/GenBank/DDBJ whole genome shotgun (WGS) entry which is preliminary data.</text>
</comment>
<evidence type="ECO:0000259" key="2">
    <source>
        <dbReference type="Pfam" id="PF06114"/>
    </source>
</evidence>
<name>A0ABP9NRP9_9PSEU</name>
<feature type="region of interest" description="Disordered" evidence="1">
    <location>
        <begin position="73"/>
        <end position="92"/>
    </location>
</feature>
<dbReference type="Gene3D" id="1.10.10.2910">
    <property type="match status" value="1"/>
</dbReference>
<keyword evidence="4" id="KW-1185">Reference proteome</keyword>
<evidence type="ECO:0000313" key="4">
    <source>
        <dbReference type="Proteomes" id="UP001500804"/>
    </source>
</evidence>
<feature type="domain" description="IrrE N-terminal-like" evidence="2">
    <location>
        <begin position="151"/>
        <end position="259"/>
    </location>
</feature>
<dbReference type="InterPro" id="IPR010359">
    <property type="entry name" value="IrrE_HExxH"/>
</dbReference>
<proteinExistence type="predicted"/>
<gene>
    <name evidence="3" type="ORF">GCM10023320_36850</name>
</gene>
<evidence type="ECO:0000313" key="3">
    <source>
        <dbReference type="EMBL" id="GAA5124124.1"/>
    </source>
</evidence>
<organism evidence="3 4">
    <name type="scientific">Pseudonocardia adelaidensis</name>
    <dbReference type="NCBI Taxonomy" id="648754"/>
    <lineage>
        <taxon>Bacteria</taxon>
        <taxon>Bacillati</taxon>
        <taxon>Actinomycetota</taxon>
        <taxon>Actinomycetes</taxon>
        <taxon>Pseudonocardiales</taxon>
        <taxon>Pseudonocardiaceae</taxon>
        <taxon>Pseudonocardia</taxon>
    </lineage>
</organism>
<sequence length="341" mass="38072">MPSGRGPAGADVLRVLLLAHNDRPCNPSGVTHRYGRMCAALGIESHLHALRHYSATERFGSMRPGWARPTVRPRSYSPGACSDPGGGTDVSSAEVTPTRYLFEEVSLHAEQIVPRFDPVETLPEDAARLARMQWRIPVGPVNDLIGWIEPAGCVVIEEDFDTARVDGLSQWVGDHPVVLLNRSSPTDRKRLTLAHELAHLCLHSVEVTEDMEAEANRFAAEFLMPAEMIRPQLRNLTLGRLYDLKREWGVSMQALIERAYSLKVMTPTQRTSLYKRFSSMGWRTREPISDELPQEHPRLARHIGGVLVEKGLTADEIARIAGYAETEVHPFQPAAPRLRTV</sequence>
<evidence type="ECO:0000256" key="1">
    <source>
        <dbReference type="SAM" id="MobiDB-lite"/>
    </source>
</evidence>
<accession>A0ABP9NRP9</accession>
<dbReference type="PANTHER" id="PTHR43236:SF1">
    <property type="entry name" value="BLL7220 PROTEIN"/>
    <property type="match status" value="1"/>
</dbReference>
<reference evidence="4" key="1">
    <citation type="journal article" date="2019" name="Int. J. Syst. Evol. Microbiol.">
        <title>The Global Catalogue of Microorganisms (GCM) 10K type strain sequencing project: providing services to taxonomists for standard genome sequencing and annotation.</title>
        <authorList>
            <consortium name="The Broad Institute Genomics Platform"/>
            <consortium name="The Broad Institute Genome Sequencing Center for Infectious Disease"/>
            <person name="Wu L."/>
            <person name="Ma J."/>
        </authorList>
    </citation>
    <scope>NUCLEOTIDE SEQUENCE [LARGE SCALE GENOMIC DNA]</scope>
    <source>
        <strain evidence="4">JCM 18302</strain>
    </source>
</reference>
<dbReference type="InterPro" id="IPR052345">
    <property type="entry name" value="Rad_response_metalloprotease"/>
</dbReference>
<protein>
    <recommendedName>
        <fullName evidence="2">IrrE N-terminal-like domain-containing protein</fullName>
    </recommendedName>
</protein>
<dbReference type="EMBL" id="BAABJO010000012">
    <property type="protein sequence ID" value="GAA5124124.1"/>
    <property type="molecule type" value="Genomic_DNA"/>
</dbReference>
<dbReference type="PANTHER" id="PTHR43236">
    <property type="entry name" value="ANTITOXIN HIGA1"/>
    <property type="match status" value="1"/>
</dbReference>
<dbReference type="Proteomes" id="UP001500804">
    <property type="component" value="Unassembled WGS sequence"/>
</dbReference>